<evidence type="ECO:0000313" key="2">
    <source>
        <dbReference type="Proteomes" id="UP000199109"/>
    </source>
</evidence>
<sequence length="93" mass="10917">MDYLKFYFFELRTKAMGLLSGERSMKVWNLPSIPKAKKVYQEDVKALRQNGWSLMGLYKSFVAQNKKDEAKIIKDEFDKAWKDADMEISKSVL</sequence>
<dbReference type="EMBL" id="FNAO01000002">
    <property type="protein sequence ID" value="SDD87381.1"/>
    <property type="molecule type" value="Genomic_DNA"/>
</dbReference>
<keyword evidence="2" id="KW-1185">Reference proteome</keyword>
<name>A0A1G6YAU7_9FLAO</name>
<accession>A0A1G6YAU7</accession>
<gene>
    <name evidence="1" type="ORF">SAMN05421636_102178</name>
</gene>
<reference evidence="1 2" key="1">
    <citation type="submission" date="2016-10" db="EMBL/GenBank/DDBJ databases">
        <authorList>
            <person name="de Groot N.N."/>
        </authorList>
    </citation>
    <scope>NUCLEOTIDE SEQUENCE [LARGE SCALE GENOMIC DNA]</scope>
    <source>
        <strain evidence="1 2">DSM 23421</strain>
    </source>
</reference>
<evidence type="ECO:0000313" key="1">
    <source>
        <dbReference type="EMBL" id="SDD87381.1"/>
    </source>
</evidence>
<dbReference type="Proteomes" id="UP000199109">
    <property type="component" value="Unassembled WGS sequence"/>
</dbReference>
<dbReference type="STRING" id="641691.SAMN05421636_102178"/>
<proteinExistence type="predicted"/>
<dbReference type="AlphaFoldDB" id="A0A1G6YAU7"/>
<organism evidence="1 2">
    <name type="scientific">Pricia antarctica</name>
    <dbReference type="NCBI Taxonomy" id="641691"/>
    <lineage>
        <taxon>Bacteria</taxon>
        <taxon>Pseudomonadati</taxon>
        <taxon>Bacteroidota</taxon>
        <taxon>Flavobacteriia</taxon>
        <taxon>Flavobacteriales</taxon>
        <taxon>Flavobacteriaceae</taxon>
        <taxon>Pricia</taxon>
    </lineage>
</organism>
<protein>
    <submittedName>
        <fullName evidence="1">Uncharacterized protein</fullName>
    </submittedName>
</protein>